<proteinExistence type="predicted"/>
<dbReference type="AlphaFoldDB" id="A0A8R1HYE5"/>
<dbReference type="Proteomes" id="UP000005237">
    <property type="component" value="Unassembled WGS sequence"/>
</dbReference>
<keyword evidence="2" id="KW-1185">Reference proteome</keyword>
<evidence type="ECO:0000313" key="2">
    <source>
        <dbReference type="Proteomes" id="UP000005237"/>
    </source>
</evidence>
<protein>
    <submittedName>
        <fullName evidence="1">Uncharacterized protein</fullName>
    </submittedName>
</protein>
<organism evidence="1 2">
    <name type="scientific">Caenorhabditis japonica</name>
    <dbReference type="NCBI Taxonomy" id="281687"/>
    <lineage>
        <taxon>Eukaryota</taxon>
        <taxon>Metazoa</taxon>
        <taxon>Ecdysozoa</taxon>
        <taxon>Nematoda</taxon>
        <taxon>Chromadorea</taxon>
        <taxon>Rhabditida</taxon>
        <taxon>Rhabditina</taxon>
        <taxon>Rhabditomorpha</taxon>
        <taxon>Rhabditoidea</taxon>
        <taxon>Rhabditidae</taxon>
        <taxon>Peloderinae</taxon>
        <taxon>Caenorhabditis</taxon>
    </lineage>
</organism>
<dbReference type="EnsemblMetazoa" id="CJA15549.1">
    <property type="protein sequence ID" value="CJA15549.1"/>
    <property type="gene ID" value="WBGene00134753"/>
</dbReference>
<accession>A0A8R1HYE5</accession>
<sequence length="84" mass="9089">MDNFECDLLDNIRADSREERVMEVDELVEAELLQEPNVDGPAVVNFSFNRPEASHAVDGQRAKAAAVATGHHAKAQADGADKGQ</sequence>
<name>A0A8R1HYE5_CAEJA</name>
<reference evidence="2" key="1">
    <citation type="submission" date="2010-08" db="EMBL/GenBank/DDBJ databases">
        <authorList>
            <consortium name="Caenorhabditis japonica Sequencing Consortium"/>
            <person name="Wilson R.K."/>
        </authorList>
    </citation>
    <scope>NUCLEOTIDE SEQUENCE [LARGE SCALE GENOMIC DNA]</scope>
    <source>
        <strain evidence="2">DF5081</strain>
    </source>
</reference>
<reference evidence="1" key="2">
    <citation type="submission" date="2022-06" db="UniProtKB">
        <authorList>
            <consortium name="EnsemblMetazoa"/>
        </authorList>
    </citation>
    <scope>IDENTIFICATION</scope>
    <source>
        <strain evidence="1">DF5081</strain>
    </source>
</reference>
<evidence type="ECO:0000313" key="1">
    <source>
        <dbReference type="EnsemblMetazoa" id="CJA15549.1"/>
    </source>
</evidence>